<evidence type="ECO:0000256" key="1">
    <source>
        <dbReference type="ARBA" id="ARBA00004477"/>
    </source>
</evidence>
<keyword evidence="6 12" id="KW-0472">Membrane</keyword>
<dbReference type="GeneID" id="34686741"/>
<dbReference type="InterPro" id="IPR001594">
    <property type="entry name" value="Palmitoyltrfase_DHHC"/>
</dbReference>
<dbReference type="PANTHER" id="PTHR22883:SF489">
    <property type="entry name" value="PALMITOYLTRANSFERASE SWF1"/>
    <property type="match status" value="1"/>
</dbReference>
<evidence type="ECO:0000256" key="2">
    <source>
        <dbReference type="ARBA" id="ARBA00022679"/>
    </source>
</evidence>
<keyword evidence="15" id="KW-1185">Reference proteome</keyword>
<dbReference type="HOGENOM" id="CLU_042181_2_0_1"/>
<feature type="transmembrane region" description="Helical" evidence="12">
    <location>
        <begin position="82"/>
        <end position="106"/>
    </location>
</feature>
<comment type="similarity">
    <text evidence="10">Belongs to the DHHC palmitoyltransferase family. SWF1 subfamily.</text>
</comment>
<evidence type="ECO:0000313" key="15">
    <source>
        <dbReference type="Proteomes" id="UP000054304"/>
    </source>
</evidence>
<dbReference type="RefSeq" id="XP_022629464.1">
    <property type="nucleotide sequence ID" value="XM_022771570.1"/>
</dbReference>
<evidence type="ECO:0000256" key="9">
    <source>
        <dbReference type="ARBA" id="ARBA00023315"/>
    </source>
</evidence>
<evidence type="ECO:0000256" key="3">
    <source>
        <dbReference type="ARBA" id="ARBA00022692"/>
    </source>
</evidence>
<protein>
    <recommendedName>
        <fullName evidence="12">Palmitoyltransferase</fullName>
        <ecNumber evidence="12">2.3.1.225</ecNumber>
    </recommendedName>
</protein>
<dbReference type="EMBL" id="LN736366">
    <property type="protein sequence ID" value="CEP63243.1"/>
    <property type="molecule type" value="Genomic_DNA"/>
</dbReference>
<dbReference type="Proteomes" id="UP000054304">
    <property type="component" value="Unassembled WGS sequence"/>
</dbReference>
<dbReference type="GO" id="GO:0006612">
    <property type="term" value="P:protein targeting to membrane"/>
    <property type="evidence" value="ECO:0007669"/>
    <property type="project" value="TreeGrafter"/>
</dbReference>
<feature type="transmembrane region" description="Helical" evidence="12">
    <location>
        <begin position="48"/>
        <end position="70"/>
    </location>
</feature>
<sequence length="325" mass="37079">MKVIVWTVVLAQLILLLFSPLLKTRPVFRWYYNKVFHPVFEDVDRLRWKLAVVPALYLGVYGYCTVLFYQDVEPLVRGRLTLIERWVVIPAVLVTPLITGILTMAVKPMTSRDALTTKGSQWLPAYDNLIFHEGLECRTCKLPKYARSKHCAICNQCTLVADHHCIWANNCIGAGNYQYFYGFLVANVCLTSYGCVRLVWLRHSGDSRSLVVLCSLLGCFALILAVFTYFQLALVQAGMTTGEESKWLVVHDMLREGKLVIDGSDRYFYRVGGENGSQYEFYSTNVYDGSTYSVRDYRVVRSPGEITNIYDRGGIWSNLKILVKP</sequence>
<feature type="transmembrane region" description="Helical" evidence="12">
    <location>
        <begin position="179"/>
        <end position="198"/>
    </location>
</feature>
<evidence type="ECO:0000259" key="13">
    <source>
        <dbReference type="Pfam" id="PF01529"/>
    </source>
</evidence>
<evidence type="ECO:0000256" key="10">
    <source>
        <dbReference type="ARBA" id="ARBA00038463"/>
    </source>
</evidence>
<keyword evidence="9 12" id="KW-0012">Acyltransferase</keyword>
<dbReference type="Pfam" id="PF01529">
    <property type="entry name" value="DHHC"/>
    <property type="match status" value="1"/>
</dbReference>
<dbReference type="EC" id="2.3.1.225" evidence="12"/>
<dbReference type="PANTHER" id="PTHR22883">
    <property type="entry name" value="ZINC FINGER DHHC DOMAIN CONTAINING PROTEIN"/>
    <property type="match status" value="1"/>
</dbReference>
<keyword evidence="4" id="KW-0256">Endoplasmic reticulum</keyword>
<evidence type="ECO:0000313" key="14">
    <source>
        <dbReference type="EMBL" id="CEP63243.1"/>
    </source>
</evidence>
<comment type="subcellular location">
    <subcellularLocation>
        <location evidence="1">Endoplasmic reticulum membrane</location>
        <topology evidence="1">Multi-pass membrane protein</topology>
    </subcellularLocation>
</comment>
<keyword evidence="8" id="KW-0449">Lipoprotein</keyword>
<dbReference type="AlphaFoldDB" id="A0A0C7N5L6"/>
<evidence type="ECO:0000256" key="4">
    <source>
        <dbReference type="ARBA" id="ARBA00022824"/>
    </source>
</evidence>
<keyword evidence="5 12" id="KW-1133">Transmembrane helix</keyword>
<evidence type="ECO:0000256" key="12">
    <source>
        <dbReference type="RuleBase" id="RU079119"/>
    </source>
</evidence>
<proteinExistence type="inferred from homology"/>
<feature type="domain" description="Palmitoyltransferase DHHC" evidence="13">
    <location>
        <begin position="133"/>
        <end position="247"/>
    </location>
</feature>
<dbReference type="InterPro" id="IPR039859">
    <property type="entry name" value="PFA4/ZDH16/20/ERF2-like"/>
</dbReference>
<dbReference type="GO" id="GO:0005794">
    <property type="term" value="C:Golgi apparatus"/>
    <property type="evidence" value="ECO:0007669"/>
    <property type="project" value="TreeGrafter"/>
</dbReference>
<dbReference type="GO" id="GO:0019706">
    <property type="term" value="F:protein-cysteine S-palmitoyltransferase activity"/>
    <property type="evidence" value="ECO:0007669"/>
    <property type="project" value="UniProtKB-EC"/>
</dbReference>
<gene>
    <name evidence="14" type="ORF">LALA0_S07e05710g</name>
</gene>
<keyword evidence="3 12" id="KW-0812">Transmembrane</keyword>
<evidence type="ECO:0000256" key="11">
    <source>
        <dbReference type="ARBA" id="ARBA00048048"/>
    </source>
</evidence>
<organism evidence="14 15">
    <name type="scientific">Lachancea lanzarotensis</name>
    <dbReference type="NCBI Taxonomy" id="1245769"/>
    <lineage>
        <taxon>Eukaryota</taxon>
        <taxon>Fungi</taxon>
        <taxon>Dikarya</taxon>
        <taxon>Ascomycota</taxon>
        <taxon>Saccharomycotina</taxon>
        <taxon>Saccharomycetes</taxon>
        <taxon>Saccharomycetales</taxon>
        <taxon>Saccharomycetaceae</taxon>
        <taxon>Lachancea</taxon>
    </lineage>
</organism>
<comment type="domain">
    <text evidence="12">The DHHC domain is required for palmitoyltransferase activity.</text>
</comment>
<evidence type="ECO:0000256" key="6">
    <source>
        <dbReference type="ARBA" id="ARBA00023136"/>
    </source>
</evidence>
<evidence type="ECO:0000256" key="8">
    <source>
        <dbReference type="ARBA" id="ARBA00023288"/>
    </source>
</evidence>
<keyword evidence="7" id="KW-0564">Palmitate</keyword>
<comment type="catalytic activity">
    <reaction evidence="11 12">
        <text>L-cysteinyl-[protein] + hexadecanoyl-CoA = S-hexadecanoyl-L-cysteinyl-[protein] + CoA</text>
        <dbReference type="Rhea" id="RHEA:36683"/>
        <dbReference type="Rhea" id="RHEA-COMP:10131"/>
        <dbReference type="Rhea" id="RHEA-COMP:11032"/>
        <dbReference type="ChEBI" id="CHEBI:29950"/>
        <dbReference type="ChEBI" id="CHEBI:57287"/>
        <dbReference type="ChEBI" id="CHEBI:57379"/>
        <dbReference type="ChEBI" id="CHEBI:74151"/>
        <dbReference type="EC" id="2.3.1.225"/>
    </reaction>
</comment>
<evidence type="ECO:0000256" key="5">
    <source>
        <dbReference type="ARBA" id="ARBA00022989"/>
    </source>
</evidence>
<name>A0A0C7N5L6_9SACH</name>
<dbReference type="STRING" id="1245769.A0A0C7N5L6"/>
<reference evidence="14 15" key="1">
    <citation type="submission" date="2014-12" db="EMBL/GenBank/DDBJ databases">
        <authorList>
            <person name="Neuveglise Cecile"/>
        </authorList>
    </citation>
    <scope>NUCLEOTIDE SEQUENCE [LARGE SCALE GENOMIC DNA]</scope>
    <source>
        <strain evidence="14 15">CBS 12615</strain>
    </source>
</reference>
<accession>A0A0C7N5L6</accession>
<dbReference type="GO" id="GO:0005789">
    <property type="term" value="C:endoplasmic reticulum membrane"/>
    <property type="evidence" value="ECO:0007669"/>
    <property type="project" value="UniProtKB-SubCell"/>
</dbReference>
<dbReference type="PROSITE" id="PS50216">
    <property type="entry name" value="DHHC"/>
    <property type="match status" value="1"/>
</dbReference>
<dbReference type="OrthoDB" id="9909019at2759"/>
<evidence type="ECO:0000256" key="7">
    <source>
        <dbReference type="ARBA" id="ARBA00023139"/>
    </source>
</evidence>
<keyword evidence="2 12" id="KW-0808">Transferase</keyword>
<feature type="transmembrane region" description="Helical" evidence="12">
    <location>
        <begin position="210"/>
        <end position="230"/>
    </location>
</feature>